<evidence type="ECO:0000313" key="2">
    <source>
        <dbReference type="Proteomes" id="UP000673375"/>
    </source>
</evidence>
<accession>A0ABS4CG94</accession>
<evidence type="ECO:0000313" key="1">
    <source>
        <dbReference type="EMBL" id="MBP1045646.1"/>
    </source>
</evidence>
<name>A0ABS4CG94_9ENTE</name>
<organism evidence="1 2">
    <name type="scientific">Enterococcus larvae</name>
    <dbReference type="NCBI Taxonomy" id="2794352"/>
    <lineage>
        <taxon>Bacteria</taxon>
        <taxon>Bacillati</taxon>
        <taxon>Bacillota</taxon>
        <taxon>Bacilli</taxon>
        <taxon>Lactobacillales</taxon>
        <taxon>Enterococcaceae</taxon>
        <taxon>Enterococcus</taxon>
    </lineage>
</organism>
<proteinExistence type="predicted"/>
<protein>
    <submittedName>
        <fullName evidence="1">Uncharacterized protein</fullName>
    </submittedName>
</protein>
<gene>
    <name evidence="1" type="ORF">I6N96_05100</name>
</gene>
<keyword evidence="2" id="KW-1185">Reference proteome</keyword>
<dbReference type="RefSeq" id="WP_209556434.1">
    <property type="nucleotide sequence ID" value="NZ_JAEDXU010000002.1"/>
</dbReference>
<dbReference type="EMBL" id="JAEDXU010000002">
    <property type="protein sequence ID" value="MBP1045646.1"/>
    <property type="molecule type" value="Genomic_DNA"/>
</dbReference>
<dbReference type="Proteomes" id="UP000673375">
    <property type="component" value="Unassembled WGS sequence"/>
</dbReference>
<comment type="caution">
    <text evidence="1">The sequence shown here is derived from an EMBL/GenBank/DDBJ whole genome shotgun (WGS) entry which is preliminary data.</text>
</comment>
<reference evidence="1 2" key="1">
    <citation type="submission" date="2020-12" db="EMBL/GenBank/DDBJ databases">
        <title>Vagococcus allomyrinae sp. nov. and Enterococcus lavae sp. nov., isolated from the larvae of Allomyrina dichotoma.</title>
        <authorList>
            <person name="Lee S.D."/>
        </authorList>
    </citation>
    <scope>NUCLEOTIDE SEQUENCE [LARGE SCALE GENOMIC DNA]</scope>
    <source>
        <strain evidence="1 2">BWM-S5</strain>
    </source>
</reference>
<sequence length="252" mass="29488">MTDKIKKIGIVMPISPAQIEGYPDCQWDDVLAIIKQSFQEGYFSDWECEGVWEGTGGHLITNTIFQEIYEDDIVICDLSTSNPNVLYEAGLRMILRKPIFFIMDDKSNYLFDIKDVHYIKYPQSLRLIEMEKWKIRLVEGVKSLWEKYEEDKDDFSQIPNIKQTGKAPKAILKEENMRDVMMQALKRVMHDTEITTNKEIEQLKSRLFQIKDDLSFIEDTISNKLFEDNSDTILTRVINQLDSIKQLENNGK</sequence>